<dbReference type="InterPro" id="IPR000618">
    <property type="entry name" value="Insect_cuticle"/>
</dbReference>
<dbReference type="PANTHER" id="PTHR10380">
    <property type="entry name" value="CUTICLE PROTEIN"/>
    <property type="match status" value="1"/>
</dbReference>
<accession>A0ABD1CIB2</accession>
<protein>
    <submittedName>
        <fullName evidence="4">Uncharacterized protein</fullName>
    </submittedName>
</protein>
<dbReference type="InterPro" id="IPR031311">
    <property type="entry name" value="CHIT_BIND_RR_consensus"/>
</dbReference>
<evidence type="ECO:0000313" key="4">
    <source>
        <dbReference type="EMBL" id="KAL1376145.1"/>
    </source>
</evidence>
<dbReference type="AlphaFoldDB" id="A0ABD1CIB2"/>
<dbReference type="GO" id="GO:0042302">
    <property type="term" value="F:structural constituent of cuticle"/>
    <property type="evidence" value="ECO:0007669"/>
    <property type="project" value="UniProtKB-UniRule"/>
</dbReference>
<evidence type="ECO:0000256" key="1">
    <source>
        <dbReference type="ARBA" id="ARBA00022460"/>
    </source>
</evidence>
<sequence length="130" mass="14722">MAKLLLISGAVCLLVSQIYAAPLNEDERKKLSFGARFDPSEVQVVRYENDHNALDNYQFNFALSDDQTREEVGTLKDGKDQEGNNVRFYVVQGSYSFLGDDGQTHWVHYTADETGYHPRLGTGPDPEKKY</sequence>
<keyword evidence="1 2" id="KW-0193">Cuticle</keyword>
<keyword evidence="5" id="KW-1185">Reference proteome</keyword>
<evidence type="ECO:0000256" key="3">
    <source>
        <dbReference type="SAM" id="SignalP"/>
    </source>
</evidence>
<comment type="caution">
    <text evidence="4">The sequence shown here is derived from an EMBL/GenBank/DDBJ whole genome shotgun (WGS) entry which is preliminary data.</text>
</comment>
<reference evidence="4 5" key="1">
    <citation type="submission" date="2024-05" db="EMBL/GenBank/DDBJ databases">
        <title>Culex pipiens pipiens assembly and annotation.</title>
        <authorList>
            <person name="Alout H."/>
            <person name="Durand T."/>
        </authorList>
    </citation>
    <scope>NUCLEOTIDE SEQUENCE [LARGE SCALE GENOMIC DNA]</scope>
    <source>
        <strain evidence="4">HA-2024</strain>
        <tissue evidence="4">Whole body</tissue>
    </source>
</reference>
<dbReference type="InterPro" id="IPR050468">
    <property type="entry name" value="Cuticle_Struct_Prot"/>
</dbReference>
<dbReference type="Proteomes" id="UP001562425">
    <property type="component" value="Unassembled WGS sequence"/>
</dbReference>
<feature type="signal peptide" evidence="3">
    <location>
        <begin position="1"/>
        <end position="20"/>
    </location>
</feature>
<dbReference type="EMBL" id="JBEHCU010011892">
    <property type="protein sequence ID" value="KAL1376145.1"/>
    <property type="molecule type" value="Genomic_DNA"/>
</dbReference>
<dbReference type="PRINTS" id="PR00947">
    <property type="entry name" value="CUTICLE"/>
</dbReference>
<dbReference type="PANTHER" id="PTHR10380:SF192">
    <property type="entry name" value="GEO02312P1"/>
    <property type="match status" value="1"/>
</dbReference>
<dbReference type="PROSITE" id="PS00233">
    <property type="entry name" value="CHIT_BIND_RR_1"/>
    <property type="match status" value="1"/>
</dbReference>
<dbReference type="Pfam" id="PF00379">
    <property type="entry name" value="Chitin_bind_4"/>
    <property type="match status" value="1"/>
</dbReference>
<gene>
    <name evidence="4" type="ORF">pipiens_004497</name>
</gene>
<name>A0ABD1CIB2_CULPP</name>
<feature type="chain" id="PRO_5044760294" evidence="3">
    <location>
        <begin position="21"/>
        <end position="130"/>
    </location>
</feature>
<evidence type="ECO:0000313" key="5">
    <source>
        <dbReference type="Proteomes" id="UP001562425"/>
    </source>
</evidence>
<organism evidence="4 5">
    <name type="scientific">Culex pipiens pipiens</name>
    <name type="common">Northern house mosquito</name>
    <dbReference type="NCBI Taxonomy" id="38569"/>
    <lineage>
        <taxon>Eukaryota</taxon>
        <taxon>Metazoa</taxon>
        <taxon>Ecdysozoa</taxon>
        <taxon>Arthropoda</taxon>
        <taxon>Hexapoda</taxon>
        <taxon>Insecta</taxon>
        <taxon>Pterygota</taxon>
        <taxon>Neoptera</taxon>
        <taxon>Endopterygota</taxon>
        <taxon>Diptera</taxon>
        <taxon>Nematocera</taxon>
        <taxon>Culicoidea</taxon>
        <taxon>Culicidae</taxon>
        <taxon>Culicinae</taxon>
        <taxon>Culicini</taxon>
        <taxon>Culex</taxon>
        <taxon>Culex</taxon>
    </lineage>
</organism>
<keyword evidence="3" id="KW-0732">Signal</keyword>
<evidence type="ECO:0000256" key="2">
    <source>
        <dbReference type="PROSITE-ProRule" id="PRU00497"/>
    </source>
</evidence>
<dbReference type="PROSITE" id="PS51155">
    <property type="entry name" value="CHIT_BIND_RR_2"/>
    <property type="match status" value="1"/>
</dbReference>
<proteinExistence type="predicted"/>